<comment type="subcellular location">
    <subcellularLocation>
        <location evidence="1">Cell inner membrane</location>
        <topology evidence="1">Multi-pass membrane protein</topology>
    </subcellularLocation>
</comment>
<keyword evidence="4" id="KW-0997">Cell inner membrane</keyword>
<dbReference type="EMBL" id="ONZF01000007">
    <property type="protein sequence ID" value="SPJ25216.1"/>
    <property type="molecule type" value="Genomic_DNA"/>
</dbReference>
<evidence type="ECO:0000256" key="14">
    <source>
        <dbReference type="SAM" id="Coils"/>
    </source>
</evidence>
<evidence type="ECO:0000256" key="4">
    <source>
        <dbReference type="ARBA" id="ARBA00022519"/>
    </source>
</evidence>
<evidence type="ECO:0000256" key="8">
    <source>
        <dbReference type="ARBA" id="ARBA00022777"/>
    </source>
</evidence>
<dbReference type="GO" id="GO:0016301">
    <property type="term" value="F:kinase activity"/>
    <property type="evidence" value="ECO:0007669"/>
    <property type="project" value="UniProtKB-KW"/>
</dbReference>
<feature type="coiled-coil region" evidence="14">
    <location>
        <begin position="282"/>
        <end position="309"/>
    </location>
</feature>
<sequence length="646" mass="72134">MTAPERLILRDPETAHQPNATLDFTGLLLILRRQAKIAAFVIVAVMGAAALYLESVNERYVARATLVLTPIETRVDHTASQLESYDVSHSIVETELDVLRSRDFAANVAERLLLAREPSFAPSSDAPPMSDAMRRAQIIDKLRASYSVFRSGESLAIEIKAETEDPELTAAIANGVAETYIDRAELDQRQEIERSIALLETRVEKMSANLSAMEMELVNFLRVNSLDDTDILDRLLGQRIRTMNILDTLERDARQSDVERNRAVLADIEDRLREHTSASLTLDRMQRALELEQTRYQAATTRLNELETQLDFVPPRARHVSVAQVPVEAAWPNTKVALALCFLAASILAFVTALLFEALNRRVWTETDVYRLTGLRNVGSVPRIPRSGFLWRRPPPLKFLSTDPRSVFNEGLRGVLTLWMNAARSSRSTVLMVTSSLPNEGKSTVALSLAGSAARDGLRVLVVDLDVHQDGVTALAREKHTAASLEAMAKYPDTPQKWYPSDHRTASRSTSVDDFEIGPKTLAHGLELISVGAQGRLNPNVLEDVRDKLIPELRKHYDLILLDTPPVLVLNDACRFGRMADTVLIVVRWGQTKCDNLRETHDRLKRNGSVMFGTILNDVDPRKQYQDKTGAYLGGSAYTRHTFGKV</sequence>
<evidence type="ECO:0000256" key="11">
    <source>
        <dbReference type="ARBA" id="ARBA00023136"/>
    </source>
</evidence>
<evidence type="ECO:0000259" key="17">
    <source>
        <dbReference type="Pfam" id="PF13614"/>
    </source>
</evidence>
<keyword evidence="10 15" id="KW-1133">Transmembrane helix</keyword>
<dbReference type="InterPro" id="IPR003856">
    <property type="entry name" value="LPS_length_determ_N"/>
</dbReference>
<keyword evidence="5 18" id="KW-0808">Transferase</keyword>
<evidence type="ECO:0000256" key="12">
    <source>
        <dbReference type="ARBA" id="ARBA00023137"/>
    </source>
</evidence>
<dbReference type="InterPro" id="IPR050445">
    <property type="entry name" value="Bact_polysacc_biosynth/exp"/>
</dbReference>
<keyword evidence="19" id="KW-1185">Reference proteome</keyword>
<feature type="domain" description="AAA" evidence="17">
    <location>
        <begin position="441"/>
        <end position="589"/>
    </location>
</feature>
<dbReference type="InterPro" id="IPR005702">
    <property type="entry name" value="Wzc-like_C"/>
</dbReference>
<comment type="catalytic activity">
    <reaction evidence="13">
        <text>L-tyrosyl-[protein] + ATP = O-phospho-L-tyrosyl-[protein] + ADP + H(+)</text>
        <dbReference type="Rhea" id="RHEA:10596"/>
        <dbReference type="Rhea" id="RHEA-COMP:10136"/>
        <dbReference type="Rhea" id="RHEA-COMP:20101"/>
        <dbReference type="ChEBI" id="CHEBI:15378"/>
        <dbReference type="ChEBI" id="CHEBI:30616"/>
        <dbReference type="ChEBI" id="CHEBI:46858"/>
        <dbReference type="ChEBI" id="CHEBI:61978"/>
        <dbReference type="ChEBI" id="CHEBI:456216"/>
    </reaction>
</comment>
<comment type="similarity">
    <text evidence="2">Belongs to the etk/wzc family.</text>
</comment>
<protein>
    <submittedName>
        <fullName evidence="18">Tyrosine-protein kinase etk</fullName>
        <ecNumber evidence="18">2.7.10.-</ecNumber>
    </submittedName>
</protein>
<reference evidence="18 19" key="1">
    <citation type="submission" date="2018-03" db="EMBL/GenBank/DDBJ databases">
        <authorList>
            <person name="Keele B.F."/>
        </authorList>
    </citation>
    <scope>NUCLEOTIDE SEQUENCE [LARGE SCALE GENOMIC DNA]</scope>
    <source>
        <strain evidence="18 19">CECT 8504</strain>
    </source>
</reference>
<keyword evidence="3" id="KW-1003">Cell membrane</keyword>
<evidence type="ECO:0000256" key="2">
    <source>
        <dbReference type="ARBA" id="ARBA00008883"/>
    </source>
</evidence>
<keyword evidence="6 15" id="KW-0812">Transmembrane</keyword>
<dbReference type="Pfam" id="PF13614">
    <property type="entry name" value="AAA_31"/>
    <property type="match status" value="1"/>
</dbReference>
<evidence type="ECO:0000256" key="1">
    <source>
        <dbReference type="ARBA" id="ARBA00004429"/>
    </source>
</evidence>
<dbReference type="AlphaFoldDB" id="A0A2R8BYQ6"/>
<dbReference type="SUPFAM" id="SSF52540">
    <property type="entry name" value="P-loop containing nucleoside triphosphate hydrolases"/>
    <property type="match status" value="1"/>
</dbReference>
<evidence type="ECO:0000313" key="19">
    <source>
        <dbReference type="Proteomes" id="UP000244912"/>
    </source>
</evidence>
<feature type="transmembrane region" description="Helical" evidence="15">
    <location>
        <begin position="37"/>
        <end position="53"/>
    </location>
</feature>
<keyword evidence="12" id="KW-0829">Tyrosine-protein kinase</keyword>
<dbReference type="Proteomes" id="UP000244912">
    <property type="component" value="Unassembled WGS sequence"/>
</dbReference>
<gene>
    <name evidence="18" type="primary">etk</name>
    <name evidence="18" type="ORF">PAA8504_03066</name>
</gene>
<evidence type="ECO:0000256" key="5">
    <source>
        <dbReference type="ARBA" id="ARBA00022679"/>
    </source>
</evidence>
<keyword evidence="9" id="KW-0067">ATP-binding</keyword>
<feature type="transmembrane region" description="Helical" evidence="15">
    <location>
        <begin position="336"/>
        <end position="356"/>
    </location>
</feature>
<dbReference type="OrthoDB" id="230260at2"/>
<dbReference type="PANTHER" id="PTHR32309">
    <property type="entry name" value="TYROSINE-PROTEIN KINASE"/>
    <property type="match status" value="1"/>
</dbReference>
<evidence type="ECO:0000259" key="16">
    <source>
        <dbReference type="Pfam" id="PF02706"/>
    </source>
</evidence>
<dbReference type="RefSeq" id="WP_108895012.1">
    <property type="nucleotide sequence ID" value="NZ_ONZF01000007.1"/>
</dbReference>
<evidence type="ECO:0000256" key="7">
    <source>
        <dbReference type="ARBA" id="ARBA00022741"/>
    </source>
</evidence>
<evidence type="ECO:0000256" key="10">
    <source>
        <dbReference type="ARBA" id="ARBA00022989"/>
    </source>
</evidence>
<dbReference type="Gene3D" id="3.40.50.300">
    <property type="entry name" value="P-loop containing nucleotide triphosphate hydrolases"/>
    <property type="match status" value="1"/>
</dbReference>
<dbReference type="Pfam" id="PF02706">
    <property type="entry name" value="Wzz"/>
    <property type="match status" value="1"/>
</dbReference>
<dbReference type="CDD" id="cd05387">
    <property type="entry name" value="BY-kinase"/>
    <property type="match status" value="1"/>
</dbReference>
<organism evidence="18 19">
    <name type="scientific">Palleronia abyssalis</name>
    <dbReference type="NCBI Taxonomy" id="1501240"/>
    <lineage>
        <taxon>Bacteria</taxon>
        <taxon>Pseudomonadati</taxon>
        <taxon>Pseudomonadota</taxon>
        <taxon>Alphaproteobacteria</taxon>
        <taxon>Rhodobacterales</taxon>
        <taxon>Roseobacteraceae</taxon>
        <taxon>Palleronia</taxon>
    </lineage>
</organism>
<evidence type="ECO:0000256" key="13">
    <source>
        <dbReference type="ARBA" id="ARBA00053015"/>
    </source>
</evidence>
<evidence type="ECO:0000313" key="18">
    <source>
        <dbReference type="EMBL" id="SPJ25216.1"/>
    </source>
</evidence>
<accession>A0A2R8BYQ6</accession>
<name>A0A2R8BYQ6_9RHOB</name>
<evidence type="ECO:0000256" key="6">
    <source>
        <dbReference type="ARBA" id="ARBA00022692"/>
    </source>
</evidence>
<feature type="domain" description="Polysaccharide chain length determinant N-terminal" evidence="16">
    <location>
        <begin position="21"/>
        <end position="110"/>
    </location>
</feature>
<feature type="coiled-coil region" evidence="14">
    <location>
        <begin position="189"/>
        <end position="216"/>
    </location>
</feature>
<keyword evidence="14" id="KW-0175">Coiled coil</keyword>
<dbReference type="EC" id="2.7.10.-" evidence="18"/>
<dbReference type="PANTHER" id="PTHR32309:SF31">
    <property type="entry name" value="CAPSULAR EXOPOLYSACCHARIDE FAMILY"/>
    <property type="match status" value="1"/>
</dbReference>
<proteinExistence type="inferred from homology"/>
<evidence type="ECO:0000256" key="9">
    <source>
        <dbReference type="ARBA" id="ARBA00022840"/>
    </source>
</evidence>
<dbReference type="InterPro" id="IPR025669">
    <property type="entry name" value="AAA_dom"/>
</dbReference>
<dbReference type="InterPro" id="IPR027417">
    <property type="entry name" value="P-loop_NTPase"/>
</dbReference>
<evidence type="ECO:0000256" key="3">
    <source>
        <dbReference type="ARBA" id="ARBA00022475"/>
    </source>
</evidence>
<keyword evidence="11 15" id="KW-0472">Membrane</keyword>
<keyword evidence="7" id="KW-0547">Nucleotide-binding</keyword>
<keyword evidence="8 18" id="KW-0418">Kinase</keyword>
<evidence type="ECO:0000256" key="15">
    <source>
        <dbReference type="SAM" id="Phobius"/>
    </source>
</evidence>
<dbReference type="GO" id="GO:0005886">
    <property type="term" value="C:plasma membrane"/>
    <property type="evidence" value="ECO:0007669"/>
    <property type="project" value="UniProtKB-SubCell"/>
</dbReference>